<proteinExistence type="predicted"/>
<reference evidence="1" key="1">
    <citation type="submission" date="2014-11" db="EMBL/GenBank/DDBJ databases">
        <authorList>
            <person name="Amaro Gonzalez C."/>
        </authorList>
    </citation>
    <scope>NUCLEOTIDE SEQUENCE</scope>
</reference>
<dbReference type="EMBL" id="GBXM01046351">
    <property type="protein sequence ID" value="JAH62226.1"/>
    <property type="molecule type" value="Transcribed_RNA"/>
</dbReference>
<dbReference type="AlphaFoldDB" id="A0A0E9U8S2"/>
<sequence length="25" mass="3104">MYFHQINLYSKYSHCKLQVQVFVVK</sequence>
<accession>A0A0E9U8S2</accession>
<evidence type="ECO:0000313" key="1">
    <source>
        <dbReference type="EMBL" id="JAH62226.1"/>
    </source>
</evidence>
<organism evidence="1">
    <name type="scientific">Anguilla anguilla</name>
    <name type="common">European freshwater eel</name>
    <name type="synonym">Muraena anguilla</name>
    <dbReference type="NCBI Taxonomy" id="7936"/>
    <lineage>
        <taxon>Eukaryota</taxon>
        <taxon>Metazoa</taxon>
        <taxon>Chordata</taxon>
        <taxon>Craniata</taxon>
        <taxon>Vertebrata</taxon>
        <taxon>Euteleostomi</taxon>
        <taxon>Actinopterygii</taxon>
        <taxon>Neopterygii</taxon>
        <taxon>Teleostei</taxon>
        <taxon>Anguilliformes</taxon>
        <taxon>Anguillidae</taxon>
        <taxon>Anguilla</taxon>
    </lineage>
</organism>
<reference evidence="1" key="2">
    <citation type="journal article" date="2015" name="Fish Shellfish Immunol.">
        <title>Early steps in the European eel (Anguilla anguilla)-Vibrio vulnificus interaction in the gills: Role of the RtxA13 toxin.</title>
        <authorList>
            <person name="Callol A."/>
            <person name="Pajuelo D."/>
            <person name="Ebbesson L."/>
            <person name="Teles M."/>
            <person name="MacKenzie S."/>
            <person name="Amaro C."/>
        </authorList>
    </citation>
    <scope>NUCLEOTIDE SEQUENCE</scope>
</reference>
<protein>
    <submittedName>
        <fullName evidence="1">Uncharacterized protein</fullName>
    </submittedName>
</protein>
<name>A0A0E9U8S2_ANGAN</name>